<evidence type="ECO:0000256" key="1">
    <source>
        <dbReference type="SAM" id="SignalP"/>
    </source>
</evidence>
<reference evidence="2" key="1">
    <citation type="submission" date="2021-03" db="EMBL/GenBank/DDBJ databases">
        <authorList>
            <person name="Tagirdzhanova G."/>
        </authorList>
    </citation>
    <scope>NUCLEOTIDE SEQUENCE</scope>
</reference>
<organism evidence="2 3">
    <name type="scientific">Heterodermia speciosa</name>
    <dbReference type="NCBI Taxonomy" id="116794"/>
    <lineage>
        <taxon>Eukaryota</taxon>
        <taxon>Fungi</taxon>
        <taxon>Dikarya</taxon>
        <taxon>Ascomycota</taxon>
        <taxon>Pezizomycotina</taxon>
        <taxon>Lecanoromycetes</taxon>
        <taxon>OSLEUM clade</taxon>
        <taxon>Lecanoromycetidae</taxon>
        <taxon>Caliciales</taxon>
        <taxon>Physciaceae</taxon>
        <taxon>Heterodermia</taxon>
    </lineage>
</organism>
<dbReference type="AlphaFoldDB" id="A0A8H3FY97"/>
<comment type="caution">
    <text evidence="2">The sequence shown here is derived from an EMBL/GenBank/DDBJ whole genome shotgun (WGS) entry which is preliminary data.</text>
</comment>
<feature type="signal peptide" evidence="1">
    <location>
        <begin position="1"/>
        <end position="29"/>
    </location>
</feature>
<keyword evidence="1" id="KW-0732">Signal</keyword>
<evidence type="ECO:0000313" key="2">
    <source>
        <dbReference type="EMBL" id="CAF9932881.1"/>
    </source>
</evidence>
<dbReference type="Proteomes" id="UP000664521">
    <property type="component" value="Unassembled WGS sequence"/>
</dbReference>
<name>A0A8H3FY97_9LECA</name>
<sequence>MDQSSTVATWLSFTVTAIGLGSLMSQASSIREQMDPFYNTRGAEHLGTWVSKQISSPWYRIGRPSPVGPLLTAKLNGGFCGHNIIHVSRLPFEQTGKANWTALLAVLHKRRLLAARAPPLHPAIAEKKEGIYVIEIEGMSNIPIESPSWASLPTRPLVRHGSTACTVVSRATLITMLSLCNAKCIFRHSGAAGHRAAYASYSGQWYIEWPLGGPAVVHFAAHDSHAMSSDVYPASFERRIDKCIQMTAGVIVAPEPGILKCAFPGRKPPGSWVLEHQLKGFPGAHGSRHLYNMMGGKVFEVDFLFARKVSEPSAISQDALKLILPSKEKDQDAIFFIPPDEQQILAHLMDCLPWSPLSWSIHRGLRDLLLAFSRSTMDKFRKGLAQVLRQNIEDRPKELENRGWEPKFIRANMPDIAYSSVMAGVGDSGDAVRIVTDAALLSWSGASDALDETTFWRAQLESPSPADAPVTPQVLIALTKCFVLEWSIEFDYQIYHDLPTELLFG</sequence>
<dbReference type="OrthoDB" id="5414271at2759"/>
<dbReference type="EMBL" id="CAJPDS010000065">
    <property type="protein sequence ID" value="CAF9932881.1"/>
    <property type="molecule type" value="Genomic_DNA"/>
</dbReference>
<protein>
    <submittedName>
        <fullName evidence="2">Uncharacterized protein</fullName>
    </submittedName>
</protein>
<proteinExistence type="predicted"/>
<keyword evidence="3" id="KW-1185">Reference proteome</keyword>
<feature type="chain" id="PRO_5033987845" evidence="1">
    <location>
        <begin position="30"/>
        <end position="505"/>
    </location>
</feature>
<gene>
    <name evidence="2" type="ORF">HETSPECPRED_008470</name>
</gene>
<accession>A0A8H3FY97</accession>
<evidence type="ECO:0000313" key="3">
    <source>
        <dbReference type="Proteomes" id="UP000664521"/>
    </source>
</evidence>